<evidence type="ECO:0000256" key="10">
    <source>
        <dbReference type="HAMAP-Rule" id="MF_01499"/>
    </source>
</evidence>
<dbReference type="HAMAP" id="MF_01499">
    <property type="entry name" value="DacA"/>
    <property type="match status" value="1"/>
</dbReference>
<comment type="function">
    <text evidence="10">Catalyzes the condensation of 2 ATP molecules into cyclic di-AMP (c-di-AMP), a second messenger used to regulate differing processes in different bacteria.</text>
</comment>
<feature type="transmembrane region" description="Helical" evidence="10">
    <location>
        <begin position="66"/>
        <end position="84"/>
    </location>
</feature>
<comment type="caution">
    <text evidence="12">The sequence shown here is derived from an EMBL/GenBank/DDBJ whole genome shotgun (WGS) entry which is preliminary data.</text>
</comment>
<evidence type="ECO:0000256" key="1">
    <source>
        <dbReference type="ARBA" id="ARBA00000877"/>
    </source>
</evidence>
<keyword evidence="2 10" id="KW-1003">Cell membrane</keyword>
<dbReference type="FunFam" id="3.40.1700.10:FF:000002">
    <property type="entry name" value="Diadenylate cyclase"/>
    <property type="match status" value="1"/>
</dbReference>
<evidence type="ECO:0000256" key="2">
    <source>
        <dbReference type="ARBA" id="ARBA00022475"/>
    </source>
</evidence>
<protein>
    <recommendedName>
        <fullName evidence="10">Diadenylate cyclase</fullName>
        <shortName evidence="10">DAC</shortName>
        <ecNumber evidence="10">2.7.7.85</ecNumber>
    </recommendedName>
    <alternativeName>
        <fullName evidence="10">Cyclic-di-AMP synthase</fullName>
        <shortName evidence="10">c-di-AMP synthase</shortName>
    </alternativeName>
</protein>
<evidence type="ECO:0000256" key="8">
    <source>
        <dbReference type="ARBA" id="ARBA00022989"/>
    </source>
</evidence>
<gene>
    <name evidence="10" type="primary">dacA</name>
    <name evidence="12" type="ORF">IAB82_07285</name>
</gene>
<feature type="transmembrane region" description="Helical" evidence="10">
    <location>
        <begin position="6"/>
        <end position="27"/>
    </location>
</feature>
<comment type="caution">
    <text evidence="10">Lacks conserved residue(s) required for the propagation of feature annotation.</text>
</comment>
<dbReference type="PIRSF" id="PIRSF004793">
    <property type="entry name" value="UCP004793"/>
    <property type="match status" value="1"/>
</dbReference>
<dbReference type="Proteomes" id="UP000823603">
    <property type="component" value="Unassembled WGS sequence"/>
</dbReference>
<keyword evidence="3 10" id="KW-0808">Transferase</keyword>
<dbReference type="InterPro" id="IPR045585">
    <property type="entry name" value="CdaA_N"/>
</dbReference>
<dbReference type="PROSITE" id="PS51794">
    <property type="entry name" value="DAC"/>
    <property type="match status" value="1"/>
</dbReference>
<dbReference type="EC" id="2.7.7.85" evidence="10"/>
<dbReference type="EMBL" id="JADIMB010000106">
    <property type="protein sequence ID" value="MBO8471577.1"/>
    <property type="molecule type" value="Genomic_DNA"/>
</dbReference>
<comment type="catalytic activity">
    <reaction evidence="1 10">
        <text>2 ATP = 3',3'-c-di-AMP + 2 diphosphate</text>
        <dbReference type="Rhea" id="RHEA:35655"/>
        <dbReference type="ChEBI" id="CHEBI:30616"/>
        <dbReference type="ChEBI" id="CHEBI:33019"/>
        <dbReference type="ChEBI" id="CHEBI:71500"/>
        <dbReference type="EC" id="2.7.7.85"/>
    </reaction>
</comment>
<dbReference type="GO" id="GO:0005524">
    <property type="term" value="F:ATP binding"/>
    <property type="evidence" value="ECO:0007669"/>
    <property type="project" value="UniProtKB-UniRule"/>
</dbReference>
<dbReference type="GO" id="GO:0004016">
    <property type="term" value="F:adenylate cyclase activity"/>
    <property type="evidence" value="ECO:0007669"/>
    <property type="project" value="UniProtKB-UniRule"/>
</dbReference>
<dbReference type="Pfam" id="PF19293">
    <property type="entry name" value="CdaA_N"/>
    <property type="match status" value="1"/>
</dbReference>
<dbReference type="NCBIfam" id="TIGR00159">
    <property type="entry name" value="diadenylate cyclase CdaA"/>
    <property type="match status" value="1"/>
</dbReference>
<dbReference type="GO" id="GO:0106408">
    <property type="term" value="F:diadenylate cyclase activity"/>
    <property type="evidence" value="ECO:0007669"/>
    <property type="project" value="UniProtKB-EC"/>
</dbReference>
<evidence type="ECO:0000313" key="12">
    <source>
        <dbReference type="EMBL" id="MBO8471577.1"/>
    </source>
</evidence>
<dbReference type="InterPro" id="IPR034701">
    <property type="entry name" value="CdaA"/>
</dbReference>
<evidence type="ECO:0000256" key="4">
    <source>
        <dbReference type="ARBA" id="ARBA00022692"/>
    </source>
</evidence>
<comment type="similarity">
    <text evidence="10">Belongs to the adenylate cyclase family. DacA/CdaA subfamily.</text>
</comment>
<dbReference type="PANTHER" id="PTHR34185:SF1">
    <property type="entry name" value="DIADENYLATE CYCLASE"/>
    <property type="match status" value="1"/>
</dbReference>
<dbReference type="InterPro" id="IPR036888">
    <property type="entry name" value="DNA_integrity_DisA_N_sf"/>
</dbReference>
<dbReference type="SUPFAM" id="SSF143597">
    <property type="entry name" value="YojJ-like"/>
    <property type="match status" value="1"/>
</dbReference>
<evidence type="ECO:0000256" key="9">
    <source>
        <dbReference type="ARBA" id="ARBA00023136"/>
    </source>
</evidence>
<reference evidence="12" key="1">
    <citation type="submission" date="2020-10" db="EMBL/GenBank/DDBJ databases">
        <authorList>
            <person name="Gilroy R."/>
        </authorList>
    </citation>
    <scope>NUCLEOTIDE SEQUENCE</scope>
    <source>
        <strain evidence="12">B2-22910</strain>
    </source>
</reference>
<dbReference type="GO" id="GO:0006171">
    <property type="term" value="P:cAMP biosynthetic process"/>
    <property type="evidence" value="ECO:0007669"/>
    <property type="project" value="InterPro"/>
</dbReference>
<evidence type="ECO:0000259" key="11">
    <source>
        <dbReference type="PROSITE" id="PS51794"/>
    </source>
</evidence>
<sequence length="277" mass="30303">MMLLEIFGFLRMSFADVLDILLVALIIYQVFRWIRGSTVISSIFMAIVGLYALRVVVAALNMKLMSGILGTVLDVGVIALIVIFQPEIRRILTKFGSRYRITAGGSGILGKIFGTAETKLGSEAVKELTEACRSMSLEKTGALIVIQHETQLDYIVDTGDRIDANINRRLIMNLFFKNSPLHDGAVIINNGRIVAARCTLPITEKTDIPPSFGMRHKAAIGISEETDADVIVVSEETGNISFVKGGQVKRISNINELKLLLTNSFADQKDGSVNKNA</sequence>
<evidence type="ECO:0000256" key="6">
    <source>
        <dbReference type="ARBA" id="ARBA00022741"/>
    </source>
</evidence>
<dbReference type="InterPro" id="IPR003390">
    <property type="entry name" value="DNA_integrity_scan_DisA_N"/>
</dbReference>
<evidence type="ECO:0000256" key="3">
    <source>
        <dbReference type="ARBA" id="ARBA00022679"/>
    </source>
</evidence>
<dbReference type="PANTHER" id="PTHR34185">
    <property type="entry name" value="DIADENYLATE CYCLASE"/>
    <property type="match status" value="1"/>
</dbReference>
<dbReference type="Gene3D" id="3.40.1700.10">
    <property type="entry name" value="DNA integrity scanning protein, DisA, N-terminal domain"/>
    <property type="match status" value="1"/>
</dbReference>
<feature type="domain" description="DAC" evidence="11">
    <location>
        <begin position="85"/>
        <end position="256"/>
    </location>
</feature>
<proteinExistence type="inferred from homology"/>
<keyword evidence="7 10" id="KW-0067">ATP-binding</keyword>
<evidence type="ECO:0000313" key="13">
    <source>
        <dbReference type="Proteomes" id="UP000823603"/>
    </source>
</evidence>
<reference evidence="12" key="2">
    <citation type="journal article" date="2021" name="PeerJ">
        <title>Extensive microbial diversity within the chicken gut microbiome revealed by metagenomics and culture.</title>
        <authorList>
            <person name="Gilroy R."/>
            <person name="Ravi A."/>
            <person name="Getino M."/>
            <person name="Pursley I."/>
            <person name="Horton D.L."/>
            <person name="Alikhan N.F."/>
            <person name="Baker D."/>
            <person name="Gharbi K."/>
            <person name="Hall N."/>
            <person name="Watson M."/>
            <person name="Adriaenssens E.M."/>
            <person name="Foster-Nyarko E."/>
            <person name="Jarju S."/>
            <person name="Secka A."/>
            <person name="Antonio M."/>
            <person name="Oren A."/>
            <person name="Chaudhuri R.R."/>
            <person name="La Ragione R."/>
            <person name="Hildebrand F."/>
            <person name="Pallen M.J."/>
        </authorList>
    </citation>
    <scope>NUCLEOTIDE SEQUENCE</scope>
    <source>
        <strain evidence="12">B2-22910</strain>
    </source>
</reference>
<evidence type="ECO:0000256" key="7">
    <source>
        <dbReference type="ARBA" id="ARBA00022840"/>
    </source>
</evidence>
<dbReference type="Pfam" id="PF02457">
    <property type="entry name" value="DAC"/>
    <property type="match status" value="1"/>
</dbReference>
<dbReference type="AlphaFoldDB" id="A0A9D9IF47"/>
<keyword evidence="4 10" id="KW-0812">Transmembrane</keyword>
<name>A0A9D9IF47_9BACT</name>
<organism evidence="12 13">
    <name type="scientific">Candidatus Cryptobacteroides faecavium</name>
    <dbReference type="NCBI Taxonomy" id="2840762"/>
    <lineage>
        <taxon>Bacteria</taxon>
        <taxon>Pseudomonadati</taxon>
        <taxon>Bacteroidota</taxon>
        <taxon>Bacteroidia</taxon>
        <taxon>Bacteroidales</taxon>
        <taxon>Candidatus Cryptobacteroides</taxon>
    </lineage>
</organism>
<accession>A0A9D9IF47</accession>
<dbReference type="InterPro" id="IPR050338">
    <property type="entry name" value="DisA"/>
</dbReference>
<keyword evidence="5 10" id="KW-0548">Nucleotidyltransferase</keyword>
<evidence type="ECO:0000256" key="5">
    <source>
        <dbReference type="ARBA" id="ARBA00022695"/>
    </source>
</evidence>
<feature type="transmembrane region" description="Helical" evidence="10">
    <location>
        <begin position="39"/>
        <end position="60"/>
    </location>
</feature>
<keyword evidence="9 10" id="KW-0472">Membrane</keyword>
<keyword evidence="8 10" id="KW-1133">Transmembrane helix</keyword>
<dbReference type="InterPro" id="IPR014046">
    <property type="entry name" value="C-di-AMP_synthase"/>
</dbReference>
<keyword evidence="6 10" id="KW-0547">Nucleotide-binding</keyword>
<comment type="subunit">
    <text evidence="10">Probably a homodimer.</text>
</comment>